<reference evidence="6 7" key="1">
    <citation type="journal article" date="2013" name="Mar. Genomics">
        <title>Expression of sulfatases in Rhodopirellula baltica and the diversity of sulfatases in the genus Rhodopirellula.</title>
        <authorList>
            <person name="Wegner C.E."/>
            <person name="Richter-Heitmann T."/>
            <person name="Klindworth A."/>
            <person name="Klockow C."/>
            <person name="Richter M."/>
            <person name="Achstetter T."/>
            <person name="Glockner F.O."/>
            <person name="Harder J."/>
        </authorList>
    </citation>
    <scope>NUCLEOTIDE SEQUENCE [LARGE SCALE GENOMIC DNA]</scope>
    <source>
        <strain evidence="6 7">SM41</strain>
    </source>
</reference>
<gene>
    <name evidence="6" type="ORF">RSSM_04825</name>
</gene>
<dbReference type="Proteomes" id="UP000011885">
    <property type="component" value="Unassembled WGS sequence"/>
</dbReference>
<dbReference type="GO" id="GO:0005524">
    <property type="term" value="F:ATP binding"/>
    <property type="evidence" value="ECO:0007669"/>
    <property type="project" value="UniProtKB-KW"/>
</dbReference>
<keyword evidence="1" id="KW-0813">Transport</keyword>
<evidence type="ECO:0000256" key="2">
    <source>
        <dbReference type="ARBA" id="ARBA00022741"/>
    </source>
</evidence>
<dbReference type="InterPro" id="IPR003593">
    <property type="entry name" value="AAA+_ATPase"/>
</dbReference>
<feature type="compositionally biased region" description="Low complexity" evidence="4">
    <location>
        <begin position="208"/>
        <end position="235"/>
    </location>
</feature>
<name>M5TXC8_9BACT</name>
<keyword evidence="2" id="KW-0547">Nucleotide-binding</keyword>
<keyword evidence="7" id="KW-1185">Reference proteome</keyword>
<dbReference type="InterPro" id="IPR003439">
    <property type="entry name" value="ABC_transporter-like_ATP-bd"/>
</dbReference>
<comment type="caution">
    <text evidence="6">The sequence shown here is derived from an EMBL/GenBank/DDBJ whole genome shotgun (WGS) entry which is preliminary data.</text>
</comment>
<dbReference type="InterPro" id="IPR027417">
    <property type="entry name" value="P-loop_NTPase"/>
</dbReference>
<accession>M5TXC8</accession>
<dbReference type="SMART" id="SM00382">
    <property type="entry name" value="AAA"/>
    <property type="match status" value="1"/>
</dbReference>
<dbReference type="OrthoDB" id="9802264at2"/>
<sequence>MIRLDNVSIRAGNFELSNISILIPKGQYAVLMGKTGCGKTSILETICGLRQTSAGSVWVQDVDVTHYAPGDRQIGYVPQDVALFPTFNVSEHLEFGLKLRRATPHQIKQRRDETAEMLGITHLLARGVTGLSGGEAQRVALGRALAVEPSVLLLDEPLSALDDDTRDEMIDLLQSIKVITGMTTLHVTHSGHEADRLADLRYQLDDSVIQSPPSSSQASQSHVSQSHVSQSLRSSKVPAKSCN</sequence>
<dbReference type="Pfam" id="PF00005">
    <property type="entry name" value="ABC_tran"/>
    <property type="match status" value="1"/>
</dbReference>
<feature type="region of interest" description="Disordered" evidence="4">
    <location>
        <begin position="208"/>
        <end position="243"/>
    </location>
</feature>
<dbReference type="EMBL" id="ANOH01000334">
    <property type="protein sequence ID" value="EMI53684.1"/>
    <property type="molecule type" value="Genomic_DNA"/>
</dbReference>
<dbReference type="GO" id="GO:0016887">
    <property type="term" value="F:ATP hydrolysis activity"/>
    <property type="evidence" value="ECO:0007669"/>
    <property type="project" value="InterPro"/>
</dbReference>
<dbReference type="PROSITE" id="PS00211">
    <property type="entry name" value="ABC_TRANSPORTER_1"/>
    <property type="match status" value="1"/>
</dbReference>
<dbReference type="RefSeq" id="WP_008684171.1">
    <property type="nucleotide sequence ID" value="NZ_ANOH01000334.1"/>
</dbReference>
<protein>
    <submittedName>
        <fullName evidence="6">ABC transporter-like domain protein</fullName>
    </submittedName>
</protein>
<evidence type="ECO:0000256" key="3">
    <source>
        <dbReference type="ARBA" id="ARBA00022840"/>
    </source>
</evidence>
<dbReference type="InterPro" id="IPR017871">
    <property type="entry name" value="ABC_transporter-like_CS"/>
</dbReference>
<evidence type="ECO:0000313" key="6">
    <source>
        <dbReference type="EMBL" id="EMI53684.1"/>
    </source>
</evidence>
<keyword evidence="3" id="KW-0067">ATP-binding</keyword>
<dbReference type="AlphaFoldDB" id="M5TXC8"/>
<dbReference type="SUPFAM" id="SSF52540">
    <property type="entry name" value="P-loop containing nucleoside triphosphate hydrolases"/>
    <property type="match status" value="1"/>
</dbReference>
<evidence type="ECO:0000313" key="7">
    <source>
        <dbReference type="Proteomes" id="UP000011885"/>
    </source>
</evidence>
<proteinExistence type="predicted"/>
<dbReference type="PANTHER" id="PTHR42781">
    <property type="entry name" value="SPERMIDINE/PUTRESCINE IMPORT ATP-BINDING PROTEIN POTA"/>
    <property type="match status" value="1"/>
</dbReference>
<dbReference type="Gene3D" id="3.40.50.300">
    <property type="entry name" value="P-loop containing nucleotide triphosphate hydrolases"/>
    <property type="match status" value="1"/>
</dbReference>
<dbReference type="PATRIC" id="fig|1263870.3.peg.5104"/>
<dbReference type="PANTHER" id="PTHR42781:SF4">
    <property type="entry name" value="SPERMIDINE_PUTRESCINE IMPORT ATP-BINDING PROTEIN POTA"/>
    <property type="match status" value="1"/>
</dbReference>
<organism evidence="6 7">
    <name type="scientific">Rhodopirellula sallentina SM41</name>
    <dbReference type="NCBI Taxonomy" id="1263870"/>
    <lineage>
        <taxon>Bacteria</taxon>
        <taxon>Pseudomonadati</taxon>
        <taxon>Planctomycetota</taxon>
        <taxon>Planctomycetia</taxon>
        <taxon>Pirellulales</taxon>
        <taxon>Pirellulaceae</taxon>
        <taxon>Rhodopirellula</taxon>
    </lineage>
</organism>
<dbReference type="PROSITE" id="PS50893">
    <property type="entry name" value="ABC_TRANSPORTER_2"/>
    <property type="match status" value="1"/>
</dbReference>
<evidence type="ECO:0000259" key="5">
    <source>
        <dbReference type="PROSITE" id="PS50893"/>
    </source>
</evidence>
<dbReference type="InterPro" id="IPR050093">
    <property type="entry name" value="ABC_SmlMolc_Importer"/>
</dbReference>
<evidence type="ECO:0000256" key="1">
    <source>
        <dbReference type="ARBA" id="ARBA00022448"/>
    </source>
</evidence>
<feature type="domain" description="ABC transporter" evidence="5">
    <location>
        <begin position="2"/>
        <end position="231"/>
    </location>
</feature>
<evidence type="ECO:0000256" key="4">
    <source>
        <dbReference type="SAM" id="MobiDB-lite"/>
    </source>
</evidence>